<evidence type="ECO:0000313" key="12">
    <source>
        <dbReference type="RefSeq" id="XP_034282975.1"/>
    </source>
</evidence>
<evidence type="ECO:0000256" key="9">
    <source>
        <dbReference type="SAM" id="Phobius"/>
    </source>
</evidence>
<dbReference type="InParanoid" id="A0A6P9CTF7"/>
<evidence type="ECO:0000256" key="6">
    <source>
        <dbReference type="ARBA" id="ARBA00023136"/>
    </source>
</evidence>
<dbReference type="InterPro" id="IPR017946">
    <property type="entry name" value="PLC-like_Pdiesterase_TIM-brl"/>
</dbReference>
<dbReference type="SUPFAM" id="SSF51695">
    <property type="entry name" value="PLC-like phosphodiesterases"/>
    <property type="match status" value="1"/>
</dbReference>
<dbReference type="InterPro" id="IPR030395">
    <property type="entry name" value="GP_PDE_dom"/>
</dbReference>
<feature type="transmembrane region" description="Helical" evidence="9">
    <location>
        <begin position="41"/>
        <end position="71"/>
    </location>
</feature>
<evidence type="ECO:0000313" key="11">
    <source>
        <dbReference type="Proteomes" id="UP001652622"/>
    </source>
</evidence>
<dbReference type="Gene3D" id="3.20.20.190">
    <property type="entry name" value="Phosphatidylinositol (PI) phosphodiesterase"/>
    <property type="match status" value="1"/>
</dbReference>
<dbReference type="Pfam" id="PF03009">
    <property type="entry name" value="GDPD"/>
    <property type="match status" value="1"/>
</dbReference>
<accession>A0A6P9CTF7</accession>
<feature type="region of interest" description="Disordered" evidence="8">
    <location>
        <begin position="484"/>
        <end position="511"/>
    </location>
</feature>
<dbReference type="Proteomes" id="UP001652622">
    <property type="component" value="Unplaced"/>
</dbReference>
<keyword evidence="4" id="KW-0378">Hydrolase</keyword>
<evidence type="ECO:0000256" key="4">
    <source>
        <dbReference type="ARBA" id="ARBA00022801"/>
    </source>
</evidence>
<feature type="transmembrane region" description="Helical" evidence="9">
    <location>
        <begin position="83"/>
        <end position="105"/>
    </location>
</feature>
<keyword evidence="3 9" id="KW-0812">Transmembrane</keyword>
<gene>
    <name evidence="12" type="primary">LOC117671257</name>
</gene>
<comment type="subcellular location">
    <subcellularLocation>
        <location evidence="1">Membrane</location>
        <topology evidence="1">Multi-pass membrane protein</topology>
    </subcellularLocation>
</comment>
<keyword evidence="5 9" id="KW-1133">Transmembrane helix</keyword>
<dbReference type="PANTHER" id="PTHR23344">
    <property type="entry name" value="GLYCEROPHOSPHORYL DIESTER PHOSPHODIESTERASE"/>
    <property type="match status" value="1"/>
</dbReference>
<reference evidence="12" key="1">
    <citation type="submission" date="2025-08" db="UniProtKB">
        <authorList>
            <consortium name="RefSeq"/>
        </authorList>
    </citation>
    <scope>IDENTIFICATION</scope>
    <source>
        <tissue evidence="12">Blood</tissue>
    </source>
</reference>
<dbReference type="GO" id="GO:0006629">
    <property type="term" value="P:lipid metabolic process"/>
    <property type="evidence" value="ECO:0007669"/>
    <property type="project" value="InterPro"/>
</dbReference>
<dbReference type="AlphaFoldDB" id="A0A6P9CTF7"/>
<evidence type="ECO:0000256" key="8">
    <source>
        <dbReference type="SAM" id="MobiDB-lite"/>
    </source>
</evidence>
<comment type="similarity">
    <text evidence="2">Belongs to the glycerophosphoryl diester phosphodiesterase family.</text>
</comment>
<dbReference type="RefSeq" id="XP_034282975.1">
    <property type="nucleotide sequence ID" value="XM_034427084.2"/>
</dbReference>
<keyword evidence="6 9" id="KW-0472">Membrane</keyword>
<evidence type="ECO:0000256" key="3">
    <source>
        <dbReference type="ARBA" id="ARBA00022692"/>
    </source>
</evidence>
<proteinExistence type="inferred from homology"/>
<dbReference type="PANTHER" id="PTHR23344:SF13">
    <property type="entry name" value="GLYCEROPHOSPHODIESTER PHOSPHODIESTERASE DOMAIN-CONTAINING PROTEIN 4"/>
    <property type="match status" value="1"/>
</dbReference>
<protein>
    <submittedName>
        <fullName evidence="12">Glycerophosphodiester phosphodiesterase domain-containing protein 4 isoform X1</fullName>
    </submittedName>
</protein>
<keyword evidence="7" id="KW-0325">Glycoprotein</keyword>
<feature type="transmembrane region" description="Helical" evidence="9">
    <location>
        <begin position="117"/>
        <end position="139"/>
    </location>
</feature>
<dbReference type="PROSITE" id="PS51704">
    <property type="entry name" value="GP_PDE"/>
    <property type="match status" value="1"/>
</dbReference>
<dbReference type="OMA" id="ELELHWC"/>
<feature type="domain" description="GP-PDE" evidence="10">
    <location>
        <begin position="186"/>
        <end position="438"/>
    </location>
</feature>
<sequence>MYFSLLVLTFSFSFVFLYMWGEARNDYNSFDWYSFINLGYWFHWSTFLLFLAVFVFSYLFFLIFISVLLLFESQELELHWCHKHVVLFTLSLSFTGLAVITIFWTRQWHTFYLSFQVTAPFLHVVAIFTMVLLAWPVSLHFFRVRDKVLQVLILTPYLVVLIYLIFVPLGMYSPCIREKGTLGPKPALIGHRGAPMLAPENTEMSFAKTIDHGAIGLETDVTISYDGVPFLMHDHSLKRTTDIERLFPFLRGEDPAYLTWDILEQLNAGKWFLENKPFYHMPPFSAEDEELARNQTIFKLSEFLTLADKANKLVLFDLYRPPRFHPYRNSWITRTLEVLQEESKIKPHLVLWLDNRNRGYVQYKAPKFQHISSAAHTIEHLQKWKIGKLNLDYRRKYAKANITTNLWVVSEPWLYSLAWCYGAESVTTDAVQVLGNVSQPFFFLTPQRYKSIWVTTDLLALFFIPLVFFAHWWKRKKKLQRAARKDSLDEGPSGSSHGNRIAPENVGSYIQ</sequence>
<organism evidence="11 12">
    <name type="scientific">Pantherophis guttatus</name>
    <name type="common">Corn snake</name>
    <name type="synonym">Elaphe guttata</name>
    <dbReference type="NCBI Taxonomy" id="94885"/>
    <lineage>
        <taxon>Eukaryota</taxon>
        <taxon>Metazoa</taxon>
        <taxon>Chordata</taxon>
        <taxon>Craniata</taxon>
        <taxon>Vertebrata</taxon>
        <taxon>Euteleostomi</taxon>
        <taxon>Lepidosauria</taxon>
        <taxon>Squamata</taxon>
        <taxon>Bifurcata</taxon>
        <taxon>Unidentata</taxon>
        <taxon>Episquamata</taxon>
        <taxon>Toxicofera</taxon>
        <taxon>Serpentes</taxon>
        <taxon>Colubroidea</taxon>
        <taxon>Colubridae</taxon>
        <taxon>Colubrinae</taxon>
        <taxon>Pantherophis</taxon>
    </lineage>
</organism>
<evidence type="ECO:0000256" key="7">
    <source>
        <dbReference type="ARBA" id="ARBA00023180"/>
    </source>
</evidence>
<feature type="transmembrane region" description="Helical" evidence="9">
    <location>
        <begin position="452"/>
        <end position="473"/>
    </location>
</feature>
<evidence type="ECO:0000256" key="5">
    <source>
        <dbReference type="ARBA" id="ARBA00022989"/>
    </source>
</evidence>
<feature type="transmembrane region" description="Helical" evidence="9">
    <location>
        <begin position="151"/>
        <end position="172"/>
    </location>
</feature>
<evidence type="ECO:0000256" key="1">
    <source>
        <dbReference type="ARBA" id="ARBA00004141"/>
    </source>
</evidence>
<dbReference type="GO" id="GO:0008889">
    <property type="term" value="F:glycerophosphodiester phosphodiesterase activity"/>
    <property type="evidence" value="ECO:0007669"/>
    <property type="project" value="TreeGrafter"/>
</dbReference>
<evidence type="ECO:0000256" key="2">
    <source>
        <dbReference type="ARBA" id="ARBA00007277"/>
    </source>
</evidence>
<dbReference type="GO" id="GO:0016020">
    <property type="term" value="C:membrane"/>
    <property type="evidence" value="ECO:0007669"/>
    <property type="project" value="UniProtKB-SubCell"/>
</dbReference>
<name>A0A6P9CTF7_PANGU</name>
<keyword evidence="11" id="KW-1185">Reference proteome</keyword>
<evidence type="ECO:0000259" key="10">
    <source>
        <dbReference type="PROSITE" id="PS51704"/>
    </source>
</evidence>
<dbReference type="KEGG" id="pgut:117671257"/>